<name>A0A8X7V9C8_BRACI</name>
<comment type="caution">
    <text evidence="2">The sequence shown here is derived from an EMBL/GenBank/DDBJ whole genome shotgun (WGS) entry which is preliminary data.</text>
</comment>
<proteinExistence type="predicted"/>
<dbReference type="Proteomes" id="UP000886595">
    <property type="component" value="Unassembled WGS sequence"/>
</dbReference>
<accession>A0A8X7V9C8</accession>
<protein>
    <submittedName>
        <fullName evidence="2">Uncharacterized protein</fullName>
    </submittedName>
</protein>
<feature type="compositionally biased region" description="Acidic residues" evidence="1">
    <location>
        <begin position="19"/>
        <end position="30"/>
    </location>
</feature>
<reference evidence="2 3" key="1">
    <citation type="submission" date="2020-02" db="EMBL/GenBank/DDBJ databases">
        <authorList>
            <person name="Ma Q."/>
            <person name="Huang Y."/>
            <person name="Song X."/>
            <person name="Pei D."/>
        </authorList>
    </citation>
    <scope>NUCLEOTIDE SEQUENCE [LARGE SCALE GENOMIC DNA]</scope>
    <source>
        <strain evidence="2">Sxm20200214</strain>
        <tissue evidence="2">Leaf</tissue>
    </source>
</reference>
<dbReference type="AlphaFoldDB" id="A0A8X7V9C8"/>
<evidence type="ECO:0000313" key="3">
    <source>
        <dbReference type="Proteomes" id="UP000886595"/>
    </source>
</evidence>
<gene>
    <name evidence="2" type="ORF">Bca52824_026860</name>
</gene>
<feature type="region of interest" description="Disordered" evidence="1">
    <location>
        <begin position="105"/>
        <end position="138"/>
    </location>
</feature>
<feature type="compositionally biased region" description="Polar residues" evidence="1">
    <location>
        <begin position="129"/>
        <end position="138"/>
    </location>
</feature>
<feature type="compositionally biased region" description="Acidic residues" evidence="1">
    <location>
        <begin position="52"/>
        <end position="61"/>
    </location>
</feature>
<feature type="compositionally biased region" description="Basic and acidic residues" evidence="1">
    <location>
        <begin position="115"/>
        <end position="128"/>
    </location>
</feature>
<dbReference type="EMBL" id="JAAMPC010000006">
    <property type="protein sequence ID" value="KAG2307112.1"/>
    <property type="molecule type" value="Genomic_DNA"/>
</dbReference>
<organism evidence="2 3">
    <name type="scientific">Brassica carinata</name>
    <name type="common">Ethiopian mustard</name>
    <name type="synonym">Abyssinian cabbage</name>
    <dbReference type="NCBI Taxonomy" id="52824"/>
    <lineage>
        <taxon>Eukaryota</taxon>
        <taxon>Viridiplantae</taxon>
        <taxon>Streptophyta</taxon>
        <taxon>Embryophyta</taxon>
        <taxon>Tracheophyta</taxon>
        <taxon>Spermatophyta</taxon>
        <taxon>Magnoliopsida</taxon>
        <taxon>eudicotyledons</taxon>
        <taxon>Gunneridae</taxon>
        <taxon>Pentapetalae</taxon>
        <taxon>rosids</taxon>
        <taxon>malvids</taxon>
        <taxon>Brassicales</taxon>
        <taxon>Brassicaceae</taxon>
        <taxon>Brassiceae</taxon>
        <taxon>Brassica</taxon>
    </lineage>
</organism>
<sequence length="138" mass="14833">MEVDEKTVPNDAAGKVTGTDEEFQDLTDEESGVKGDINPASDVTVERAGEEESKEEGEVEGEVERDITEGEVVKKHGAKKKFYKAGIVGEGGTTKKRFVNAMLTQGKRGLGKASSRQEEGNKTLEEKGSLNSKPSSTK</sequence>
<feature type="region of interest" description="Disordered" evidence="1">
    <location>
        <begin position="1"/>
        <end position="65"/>
    </location>
</feature>
<evidence type="ECO:0000256" key="1">
    <source>
        <dbReference type="SAM" id="MobiDB-lite"/>
    </source>
</evidence>
<keyword evidence="3" id="KW-1185">Reference proteome</keyword>
<evidence type="ECO:0000313" key="2">
    <source>
        <dbReference type="EMBL" id="KAG2307112.1"/>
    </source>
</evidence>